<sequence length="267" mass="29421">MGYFNFSLCVLEDANAPESGEDCFQPLTLGDGSSTYVLPNKQEEGPTTVDLTVNKLNEMALLPSSFLVLCLFIDNISGHGRLMDPPNRSSLWRVNPDAPPNYNDDQNNCGGKKVQWEVFAGNCGVCGDRYDDTHPQDNENTGTYGRGIIAKEYTSGSVIDIEVLLTTNHMGHFHFSLCVLEDANAPESGEDCFKPLTLGDGSSTYTLPNKQEQGSTTVNLTVKLPDGLTCERCVLRWHYTVTVGDCVTMVHPQWDVVLKKHSDHVQI</sequence>
<dbReference type="Pfam" id="PF03067">
    <property type="entry name" value="LPMO_10"/>
    <property type="match status" value="1"/>
</dbReference>
<evidence type="ECO:0000313" key="2">
    <source>
        <dbReference type="EMBL" id="KAH0815786.1"/>
    </source>
</evidence>
<dbReference type="PANTHER" id="PTHR21113">
    <property type="entry name" value="AGAP001705-PA"/>
    <property type="match status" value="1"/>
</dbReference>
<reference evidence="2" key="2">
    <citation type="submission" date="2021-08" db="EMBL/GenBank/DDBJ databases">
        <authorList>
            <person name="Eriksson T."/>
        </authorList>
    </citation>
    <scope>NUCLEOTIDE SEQUENCE</scope>
    <source>
        <strain evidence="2">Stoneville</strain>
        <tissue evidence="2">Whole head</tissue>
    </source>
</reference>
<dbReference type="Proteomes" id="UP000719412">
    <property type="component" value="Unassembled WGS sequence"/>
</dbReference>
<protein>
    <recommendedName>
        <fullName evidence="1">Chitin-binding type-4 domain-containing protein</fullName>
    </recommendedName>
</protein>
<dbReference type="InterPro" id="IPR004302">
    <property type="entry name" value="Cellulose/chitin-bd_N"/>
</dbReference>
<dbReference type="PANTHER" id="PTHR21113:SF14">
    <property type="entry name" value="LP24064P"/>
    <property type="match status" value="1"/>
</dbReference>
<reference evidence="2" key="1">
    <citation type="journal article" date="2020" name="J Insects Food Feed">
        <title>The yellow mealworm (Tenebrio molitor) genome: a resource for the emerging insects as food and feed industry.</title>
        <authorList>
            <person name="Eriksson T."/>
            <person name="Andere A."/>
            <person name="Kelstrup H."/>
            <person name="Emery V."/>
            <person name="Picard C."/>
        </authorList>
    </citation>
    <scope>NUCLEOTIDE SEQUENCE</scope>
    <source>
        <strain evidence="2">Stoneville</strain>
        <tissue evidence="2">Whole head</tissue>
    </source>
</reference>
<accession>A0A8J6HKN9</accession>
<dbReference type="EMBL" id="JABDTM020022589">
    <property type="protein sequence ID" value="KAH0815786.1"/>
    <property type="molecule type" value="Genomic_DNA"/>
</dbReference>
<gene>
    <name evidence="2" type="ORF">GEV33_007005</name>
</gene>
<name>A0A8J6HKN9_TENMO</name>
<proteinExistence type="predicted"/>
<keyword evidence="3" id="KW-1185">Reference proteome</keyword>
<dbReference type="AlphaFoldDB" id="A0A8J6HKN9"/>
<comment type="caution">
    <text evidence="2">The sequence shown here is derived from an EMBL/GenBank/DDBJ whole genome shotgun (WGS) entry which is preliminary data.</text>
</comment>
<organism evidence="2 3">
    <name type="scientific">Tenebrio molitor</name>
    <name type="common">Yellow mealworm beetle</name>
    <dbReference type="NCBI Taxonomy" id="7067"/>
    <lineage>
        <taxon>Eukaryota</taxon>
        <taxon>Metazoa</taxon>
        <taxon>Ecdysozoa</taxon>
        <taxon>Arthropoda</taxon>
        <taxon>Hexapoda</taxon>
        <taxon>Insecta</taxon>
        <taxon>Pterygota</taxon>
        <taxon>Neoptera</taxon>
        <taxon>Endopterygota</taxon>
        <taxon>Coleoptera</taxon>
        <taxon>Polyphaga</taxon>
        <taxon>Cucujiformia</taxon>
        <taxon>Tenebrionidae</taxon>
        <taxon>Tenebrio</taxon>
    </lineage>
</organism>
<evidence type="ECO:0000313" key="3">
    <source>
        <dbReference type="Proteomes" id="UP000719412"/>
    </source>
</evidence>
<feature type="domain" description="Chitin-binding type-4" evidence="1">
    <location>
        <begin position="79"/>
        <end position="240"/>
    </location>
</feature>
<evidence type="ECO:0000259" key="1">
    <source>
        <dbReference type="Pfam" id="PF03067"/>
    </source>
</evidence>